<organism evidence="1 2">
    <name type="scientific">Virgibacillus profundi</name>
    <dbReference type="NCBI Taxonomy" id="2024555"/>
    <lineage>
        <taxon>Bacteria</taxon>
        <taxon>Bacillati</taxon>
        <taxon>Bacillota</taxon>
        <taxon>Bacilli</taxon>
        <taxon>Bacillales</taxon>
        <taxon>Bacillaceae</taxon>
        <taxon>Virgibacillus</taxon>
    </lineage>
</organism>
<evidence type="ECO:0000313" key="1">
    <source>
        <dbReference type="EMBL" id="PAV27791.1"/>
    </source>
</evidence>
<proteinExistence type="predicted"/>
<dbReference type="Proteomes" id="UP000218887">
    <property type="component" value="Unassembled WGS sequence"/>
</dbReference>
<evidence type="ECO:0000313" key="2">
    <source>
        <dbReference type="Proteomes" id="UP000218887"/>
    </source>
</evidence>
<dbReference type="OrthoDB" id="8480699at2"/>
<reference evidence="1 2" key="1">
    <citation type="submission" date="2017-08" db="EMBL/GenBank/DDBJ databases">
        <title>Virgibacillus indicus sp. nov. and Virgibacillus profoundi sp. nov, two moderately halophilic bacteria isolated from marine sediment by using the Microfluidic Streak Plate.</title>
        <authorList>
            <person name="Xu B."/>
            <person name="Hu B."/>
            <person name="Wang J."/>
            <person name="Zhu Y."/>
            <person name="Huang L."/>
            <person name="Du W."/>
            <person name="Huang Y."/>
        </authorList>
    </citation>
    <scope>NUCLEOTIDE SEQUENCE [LARGE SCALE GENOMIC DNA]</scope>
    <source>
        <strain evidence="1 2">IO3-P3-H5</strain>
    </source>
</reference>
<name>A0A2A2I706_9BACI</name>
<dbReference type="EMBL" id="NPOA01000019">
    <property type="protein sequence ID" value="PAV27791.1"/>
    <property type="molecule type" value="Genomic_DNA"/>
</dbReference>
<comment type="caution">
    <text evidence="1">The sequence shown here is derived from an EMBL/GenBank/DDBJ whole genome shotgun (WGS) entry which is preliminary data.</text>
</comment>
<dbReference type="RefSeq" id="WP_095657343.1">
    <property type="nucleotide sequence ID" value="NZ_NPOA01000019.1"/>
</dbReference>
<keyword evidence="2" id="KW-1185">Reference proteome</keyword>
<sequence>MNSIGNIKDYISKGHSNEQFIIFIGKNIEQQLNQWDEAYEVNIMKFKDYIFVVKIGATCYEMEILESLLAENLVGLEIIW</sequence>
<gene>
    <name evidence="1" type="ORF">CIL05_20145</name>
</gene>
<protein>
    <submittedName>
        <fullName evidence="1">Uncharacterized protein</fullName>
    </submittedName>
</protein>
<dbReference type="AlphaFoldDB" id="A0A2A2I706"/>
<accession>A0A2A2I706</accession>